<reference evidence="2" key="1">
    <citation type="submission" date="2016-09" db="EMBL/GenBank/DDBJ databases">
        <authorList>
            <person name="Varghese N."/>
            <person name="Submissions S."/>
        </authorList>
    </citation>
    <scope>NUCLEOTIDE SEQUENCE [LARGE SCALE GENOMIC DNA]</scope>
    <source>
        <strain evidence="2">25nlg</strain>
    </source>
</reference>
<dbReference type="InterPro" id="IPR029063">
    <property type="entry name" value="SAM-dependent_MTases_sf"/>
</dbReference>
<gene>
    <name evidence="1" type="ORF">SAMN05421737_10820</name>
</gene>
<dbReference type="GO" id="GO:0032259">
    <property type="term" value="P:methylation"/>
    <property type="evidence" value="ECO:0007669"/>
    <property type="project" value="UniProtKB-KW"/>
</dbReference>
<evidence type="ECO:0000313" key="1">
    <source>
        <dbReference type="EMBL" id="SDC38890.1"/>
    </source>
</evidence>
<keyword evidence="1" id="KW-0808">Transferase</keyword>
<keyword evidence="2" id="KW-1185">Reference proteome</keyword>
<dbReference type="Gene3D" id="3.40.50.150">
    <property type="entry name" value="Vaccinia Virus protein VP39"/>
    <property type="match status" value="1"/>
</dbReference>
<protein>
    <submittedName>
        <fullName evidence="1">Methyltransferase domain-containing protein</fullName>
    </submittedName>
</protein>
<dbReference type="SUPFAM" id="SSF53335">
    <property type="entry name" value="S-adenosyl-L-methionine-dependent methyltransferases"/>
    <property type="match status" value="1"/>
</dbReference>
<dbReference type="AlphaFoldDB" id="A0A1G6L6I2"/>
<keyword evidence="1" id="KW-0489">Methyltransferase</keyword>
<accession>A0A1G6L6I2</accession>
<dbReference type="Proteomes" id="UP000242662">
    <property type="component" value="Unassembled WGS sequence"/>
</dbReference>
<sequence>MSTVSKGKVKEETDVQSEANSWDYEETLRKWLKKVQPKTILEYGPGRSTEMMLEECPDARIVGIEHQEYWYKETKEKLGDRVELLLQPISNIRSHYACWPLMQTEVQKYDFIFVDGRRRLECLMVAQAVLNKNGVVLLHDAERKEYDLGTALFDLVEYNEQTRTKVLALKDNQLGTHVDEELNNDQRENEKEKNQIDKKVVVLDKKINQTDEKEKKREITFVTAAYGEKYHQYVRGLARTFSANNDATLVVYTDEKNMKLPQCKLQHHLSMDEIQKEARDLPLRSAKSRILADAAKRHEFVCWLDADTLIYTNLQNKLDLDKINVIGYGYGRNMRDCGGGLEVKQSRYGLGAMYAMPQKYILELEKLWQELRSAIEQMKVKIYDQSILNHIIMRHQANVKYLNESYLEMGWNFKPFMNKKYPNKPAHPRIENRNFCTGLKIKNGQLYHRETPFATLCWTALSLEQQLSNRFKHIADSQARKHLRDVYA</sequence>
<dbReference type="GO" id="GO:0008168">
    <property type="term" value="F:methyltransferase activity"/>
    <property type="evidence" value="ECO:0007669"/>
    <property type="project" value="UniProtKB-KW"/>
</dbReference>
<dbReference type="EMBL" id="FMYM01000008">
    <property type="protein sequence ID" value="SDC38890.1"/>
    <property type="molecule type" value="Genomic_DNA"/>
</dbReference>
<name>A0A1G6L6I2_9BACI</name>
<dbReference type="SUPFAM" id="SSF53448">
    <property type="entry name" value="Nucleotide-diphospho-sugar transferases"/>
    <property type="match status" value="1"/>
</dbReference>
<dbReference type="Gene3D" id="3.90.550.10">
    <property type="entry name" value="Spore Coat Polysaccharide Biosynthesis Protein SpsA, Chain A"/>
    <property type="match status" value="1"/>
</dbReference>
<organism evidence="1 2">
    <name type="scientific">Shouchella lonarensis</name>
    <dbReference type="NCBI Taxonomy" id="1464122"/>
    <lineage>
        <taxon>Bacteria</taxon>
        <taxon>Bacillati</taxon>
        <taxon>Bacillota</taxon>
        <taxon>Bacilli</taxon>
        <taxon>Bacillales</taxon>
        <taxon>Bacillaceae</taxon>
        <taxon>Shouchella</taxon>
    </lineage>
</organism>
<evidence type="ECO:0000313" key="2">
    <source>
        <dbReference type="Proteomes" id="UP000242662"/>
    </source>
</evidence>
<dbReference type="InterPro" id="IPR029044">
    <property type="entry name" value="Nucleotide-diphossugar_trans"/>
</dbReference>
<dbReference type="STRING" id="1464122.SAMN05421737_10820"/>
<proteinExistence type="predicted"/>